<dbReference type="PANTHER" id="PTHR48419:SF1">
    <property type="entry name" value="SULFOTRANSFERASE DOMAIN-CONTAINING PROTEIN"/>
    <property type="match status" value="1"/>
</dbReference>
<dbReference type="InterPro" id="IPR053226">
    <property type="entry name" value="Pyrrolopyrazine_biosynth_F"/>
</dbReference>
<organism evidence="1">
    <name type="scientific">Streptomyces sp. R11</name>
    <dbReference type="NCBI Taxonomy" id="3238625"/>
    <lineage>
        <taxon>Bacteria</taxon>
        <taxon>Bacillati</taxon>
        <taxon>Actinomycetota</taxon>
        <taxon>Actinomycetes</taxon>
        <taxon>Kitasatosporales</taxon>
        <taxon>Streptomycetaceae</taxon>
        <taxon>Streptomyces</taxon>
    </lineage>
</organism>
<evidence type="ECO:0000313" key="1">
    <source>
        <dbReference type="EMBL" id="XDQ08852.1"/>
    </source>
</evidence>
<sequence length="243" mass="27674">MNDRQDNPRVIALWSAPRARSTAFFRSIVERGDLAALHEPFCNIVDFGETTVDGQAVRTEVELIAAMRALSARRRVFLKDTTDYRYPAVLADDVFLREVRHTFLIRHPDEIAASYYALRPEMSAKDIGLEQMHELYEAVSATGQRPVVLDSEDLVSRPERTMAAFCAAVGLPPRPEALQWSPGTREEWQRSDRWHTDVSNSSGFTAKSTEYAVTVHNNEMLAEFSARHEPFYRALFDQRLIVA</sequence>
<name>A0AB39MRU3_9ACTN</name>
<dbReference type="Pfam" id="PF19798">
    <property type="entry name" value="Sulfotransfer_5"/>
    <property type="match status" value="1"/>
</dbReference>
<dbReference type="RefSeq" id="WP_369269300.1">
    <property type="nucleotide sequence ID" value="NZ_CP163432.1"/>
</dbReference>
<protein>
    <submittedName>
        <fullName evidence="1">Sulfotransferase family protein</fullName>
    </submittedName>
</protein>
<reference evidence="1" key="1">
    <citation type="submission" date="2024-07" db="EMBL/GenBank/DDBJ databases">
        <authorList>
            <person name="Yu S.T."/>
        </authorList>
    </citation>
    <scope>NUCLEOTIDE SEQUENCE</scope>
    <source>
        <strain evidence="1">R11</strain>
    </source>
</reference>
<dbReference type="EMBL" id="CP163432">
    <property type="protein sequence ID" value="XDQ08852.1"/>
    <property type="molecule type" value="Genomic_DNA"/>
</dbReference>
<dbReference type="AlphaFoldDB" id="A0AB39MRU3"/>
<dbReference type="InterPro" id="IPR027417">
    <property type="entry name" value="P-loop_NTPase"/>
</dbReference>
<accession>A0AB39MRU3</accession>
<dbReference type="PANTHER" id="PTHR48419">
    <property type="entry name" value="SULFOTRANSFERASE DOMAIN-CONTAINING PROTEIN"/>
    <property type="match status" value="1"/>
</dbReference>
<proteinExistence type="predicted"/>
<dbReference type="Gene3D" id="3.40.50.300">
    <property type="entry name" value="P-loop containing nucleotide triphosphate hydrolases"/>
    <property type="match status" value="1"/>
</dbReference>
<gene>
    <name evidence="1" type="ORF">AB5J55_03935</name>
</gene>
<dbReference type="SUPFAM" id="SSF52540">
    <property type="entry name" value="P-loop containing nucleoside triphosphate hydrolases"/>
    <property type="match status" value="1"/>
</dbReference>